<name>A0A2T2XVQ3_9ENTR</name>
<feature type="domain" description="G" evidence="1">
    <location>
        <begin position="35"/>
        <end position="133"/>
    </location>
</feature>
<protein>
    <submittedName>
        <fullName evidence="2">dGTPase</fullName>
    </submittedName>
</protein>
<dbReference type="AlphaFoldDB" id="A0A2T2XVQ3"/>
<dbReference type="InterPro" id="IPR006073">
    <property type="entry name" value="GTP-bd"/>
</dbReference>
<proteinExistence type="predicted"/>
<dbReference type="Gene3D" id="3.40.50.300">
    <property type="entry name" value="P-loop containing nucleotide triphosphate hydrolases"/>
    <property type="match status" value="1"/>
</dbReference>
<dbReference type="GO" id="GO:0005525">
    <property type="term" value="F:GTP binding"/>
    <property type="evidence" value="ECO:0007669"/>
    <property type="project" value="InterPro"/>
</dbReference>
<accession>A0A2T2XVQ3</accession>
<dbReference type="Pfam" id="PF01926">
    <property type="entry name" value="MMR_HSR1"/>
    <property type="match status" value="1"/>
</dbReference>
<dbReference type="InterPro" id="IPR027417">
    <property type="entry name" value="P-loop_NTPase"/>
</dbReference>
<organism evidence="2 3">
    <name type="scientific">Kluyvera genomosp. 2</name>
    <dbReference type="NCBI Taxonomy" id="2774054"/>
    <lineage>
        <taxon>Bacteria</taxon>
        <taxon>Pseudomonadati</taxon>
        <taxon>Pseudomonadota</taxon>
        <taxon>Gammaproteobacteria</taxon>
        <taxon>Enterobacterales</taxon>
        <taxon>Enterobacteriaceae</taxon>
        <taxon>Kluyvera</taxon>
    </lineage>
</organism>
<dbReference type="PANTHER" id="PTHR42714:SF2">
    <property type="entry name" value="TRNA MODIFICATION GTPASE GTPBP3, MITOCHONDRIAL"/>
    <property type="match status" value="1"/>
</dbReference>
<gene>
    <name evidence="2" type="ORF">C8256_23380</name>
</gene>
<dbReference type="GO" id="GO:0002098">
    <property type="term" value="P:tRNA wobble uridine modification"/>
    <property type="evidence" value="ECO:0007669"/>
    <property type="project" value="TreeGrafter"/>
</dbReference>
<evidence type="ECO:0000313" key="2">
    <source>
        <dbReference type="EMBL" id="PSR44390.1"/>
    </source>
</evidence>
<dbReference type="EMBL" id="PYHO01000033">
    <property type="protein sequence ID" value="PSR44390.1"/>
    <property type="molecule type" value="Genomic_DNA"/>
</dbReference>
<dbReference type="GO" id="GO:0030488">
    <property type="term" value="P:tRNA methylation"/>
    <property type="evidence" value="ECO:0007669"/>
    <property type="project" value="TreeGrafter"/>
</dbReference>
<dbReference type="Proteomes" id="UP000240892">
    <property type="component" value="Unassembled WGS sequence"/>
</dbReference>
<comment type="caution">
    <text evidence="2">The sequence shown here is derived from an EMBL/GenBank/DDBJ whole genome shotgun (WGS) entry which is preliminary data.</text>
</comment>
<reference evidence="2 3" key="1">
    <citation type="submission" date="2018-03" db="EMBL/GenBank/DDBJ databases">
        <title>First report of an OXA-48+CTX-M-M-producing Kluyvera ascorbata clone recovered from patients admitted in a University Hospital in Madrid, Spain.</title>
        <authorList>
            <person name="Hernandez-Garcia M."/>
            <person name="Leon-Sampedro R."/>
            <person name="Perez-Viso B."/>
            <person name="Morosini M.I."/>
            <person name="Lopez-Fresnena N."/>
            <person name="Coque T.M."/>
            <person name="Bonten M."/>
            <person name="Malhotra-Kumar S."/>
            <person name="Ruiz-Garbajosa P."/>
            <person name="Canton R."/>
        </authorList>
    </citation>
    <scope>NUCLEOTIDE SEQUENCE [LARGE SCALE GENOMIC DNA]</scope>
    <source>
        <strain evidence="2 3">KA2</strain>
    </source>
</reference>
<sequence length="287" mass="31955">MGNIDGLTLMQREDPSFAEHYLRWESIRQTSASHQVAICGLMNAGKSALLNMLTGHLEQEYFATGASRTTADVQSMTTENIDWLDTPGIDASDSDDHTALRGILRADSVLFAHTLRTGTLEQVELDFLDTLMRHIPALPQRLIVVLTHADSVETHQQESIDSITRILSTRFAEQLPLFVTSSPRFIKGTLTNKPRLVQRSGIPQLLAAITTRVSRANASLVSGRALEKVHLDIMLKGAITEALAQREEKLSALMLQHKEEEKAFRKAAKQLLNALRQRIPDENKSDI</sequence>
<keyword evidence="3" id="KW-1185">Reference proteome</keyword>
<evidence type="ECO:0000259" key="1">
    <source>
        <dbReference type="Pfam" id="PF01926"/>
    </source>
</evidence>
<dbReference type="RefSeq" id="WP_020804894.1">
    <property type="nucleotide sequence ID" value="NZ_CABMMU010000033.1"/>
</dbReference>
<evidence type="ECO:0000313" key="3">
    <source>
        <dbReference type="Proteomes" id="UP000240892"/>
    </source>
</evidence>
<dbReference type="SUPFAM" id="SSF52540">
    <property type="entry name" value="P-loop containing nucleoside triphosphate hydrolases"/>
    <property type="match status" value="1"/>
</dbReference>
<dbReference type="GO" id="GO:0005737">
    <property type="term" value="C:cytoplasm"/>
    <property type="evidence" value="ECO:0007669"/>
    <property type="project" value="TreeGrafter"/>
</dbReference>
<dbReference type="PANTHER" id="PTHR42714">
    <property type="entry name" value="TRNA MODIFICATION GTPASE GTPBP3"/>
    <property type="match status" value="1"/>
</dbReference>